<dbReference type="CDD" id="cd14017">
    <property type="entry name" value="STKc_TTBK"/>
    <property type="match status" value="1"/>
</dbReference>
<dbReference type="SMART" id="SM00220">
    <property type="entry name" value="S_TKc"/>
    <property type="match status" value="1"/>
</dbReference>
<feature type="domain" description="Protein kinase" evidence="8">
    <location>
        <begin position="54"/>
        <end position="388"/>
    </location>
</feature>
<keyword evidence="5 6" id="KW-0067">ATP-binding</keyword>
<dbReference type="GO" id="GO:0004674">
    <property type="term" value="F:protein serine/threonine kinase activity"/>
    <property type="evidence" value="ECO:0007669"/>
    <property type="project" value="UniProtKB-KW"/>
</dbReference>
<dbReference type="STRING" id="6293.A0A1I8EVL0"/>
<sequence>MQLFLLSSYEACKFLLSNIKYYFQRKVLLFTNFRALVVGGEWVKKICEKLNLKLVILRRIGEGGYGLVFQVVNMQNPIQMAAMKTEPIGMLSDDQILKMEVHVLKKLDKSKHACKIYAAGKGENYFFLIMTLLSKSLCELRKHCPNQRFTLSTSVKLCMQCLEGIEDLHNVGFIHRDVKPSNFAMGRKPSVMRTVFMLDFGLARQYCIFDEKGNMKLREPRKTAPFRGTIRYCSINVHRHDEQGRHDDLWSLLYMTVEMILGTLPRSMDRTHAENCKANSEEKLISNLPMEFHVFLKHLKKLNYNHKPDYNLLKSLLKQILKKENHSLADPYDWEPDGKHASKFNRFTTHLMKSKASDEKFVIDKSEKSDVNTRMGIKTIMDEINITLLLKEEDEEAASPVNGVSRSDDTLQKLDELK</sequence>
<evidence type="ECO:0000256" key="7">
    <source>
        <dbReference type="SAM" id="MobiDB-lite"/>
    </source>
</evidence>
<evidence type="ECO:0000256" key="1">
    <source>
        <dbReference type="ARBA" id="ARBA00022527"/>
    </source>
</evidence>
<protein>
    <submittedName>
        <fullName evidence="9">Protein kinase domain-containing protein</fullName>
    </submittedName>
</protein>
<evidence type="ECO:0000256" key="6">
    <source>
        <dbReference type="PROSITE-ProRule" id="PRU10141"/>
    </source>
</evidence>
<dbReference type="PROSITE" id="PS00107">
    <property type="entry name" value="PROTEIN_KINASE_ATP"/>
    <property type="match status" value="1"/>
</dbReference>
<dbReference type="InterPro" id="IPR011009">
    <property type="entry name" value="Kinase-like_dom_sf"/>
</dbReference>
<dbReference type="InterPro" id="IPR017441">
    <property type="entry name" value="Protein_kinase_ATP_BS"/>
</dbReference>
<evidence type="ECO:0000256" key="2">
    <source>
        <dbReference type="ARBA" id="ARBA00022679"/>
    </source>
</evidence>
<keyword evidence="2" id="KW-0808">Transferase</keyword>
<dbReference type="SUPFAM" id="SSF56112">
    <property type="entry name" value="Protein kinase-like (PK-like)"/>
    <property type="match status" value="1"/>
</dbReference>
<evidence type="ECO:0000256" key="4">
    <source>
        <dbReference type="ARBA" id="ARBA00022777"/>
    </source>
</evidence>
<evidence type="ECO:0000259" key="8">
    <source>
        <dbReference type="PROSITE" id="PS50011"/>
    </source>
</evidence>
<evidence type="ECO:0000313" key="9">
    <source>
        <dbReference type="WBParaSite" id="maker-PairedContig_5597-snap-gene-0.18-mRNA-1"/>
    </source>
</evidence>
<dbReference type="Gene3D" id="1.10.510.10">
    <property type="entry name" value="Transferase(Phosphotransferase) domain 1"/>
    <property type="match status" value="1"/>
</dbReference>
<dbReference type="PROSITE" id="PS50011">
    <property type="entry name" value="PROTEIN_KINASE_DOM"/>
    <property type="match status" value="1"/>
</dbReference>
<accession>A0A1I8EVL0</accession>
<reference evidence="9" key="1">
    <citation type="submission" date="2016-11" db="UniProtKB">
        <authorList>
            <consortium name="WormBaseParasite"/>
        </authorList>
    </citation>
    <scope>IDENTIFICATION</scope>
    <source>
        <strain evidence="9">pt0022</strain>
    </source>
</reference>
<organism evidence="9">
    <name type="scientific">Wuchereria bancrofti</name>
    <dbReference type="NCBI Taxonomy" id="6293"/>
    <lineage>
        <taxon>Eukaryota</taxon>
        <taxon>Metazoa</taxon>
        <taxon>Ecdysozoa</taxon>
        <taxon>Nematoda</taxon>
        <taxon>Chromadorea</taxon>
        <taxon>Rhabditida</taxon>
        <taxon>Spirurina</taxon>
        <taxon>Spiruromorpha</taxon>
        <taxon>Filarioidea</taxon>
        <taxon>Onchocercidae</taxon>
        <taxon>Wuchereria</taxon>
    </lineage>
</organism>
<dbReference type="InterPro" id="IPR047916">
    <property type="entry name" value="TTBK_Asator-like_STKc"/>
</dbReference>
<evidence type="ECO:0000256" key="3">
    <source>
        <dbReference type="ARBA" id="ARBA00022741"/>
    </source>
</evidence>
<dbReference type="WBParaSite" id="maker-PairedContig_5597-snap-gene-0.18-mRNA-1">
    <property type="protein sequence ID" value="maker-PairedContig_5597-snap-gene-0.18-mRNA-1"/>
    <property type="gene ID" value="maker-PairedContig_5597-snap-gene-0.18"/>
</dbReference>
<feature type="binding site" evidence="6">
    <location>
        <position position="84"/>
    </location>
    <ligand>
        <name>ATP</name>
        <dbReference type="ChEBI" id="CHEBI:30616"/>
    </ligand>
</feature>
<feature type="compositionally biased region" description="Basic and acidic residues" evidence="7">
    <location>
        <begin position="406"/>
        <end position="418"/>
    </location>
</feature>
<dbReference type="Pfam" id="PF00069">
    <property type="entry name" value="Pkinase"/>
    <property type="match status" value="1"/>
</dbReference>
<dbReference type="PANTHER" id="PTHR11909">
    <property type="entry name" value="CASEIN KINASE-RELATED"/>
    <property type="match status" value="1"/>
</dbReference>
<dbReference type="InterPro" id="IPR050235">
    <property type="entry name" value="CK1_Ser-Thr_kinase"/>
</dbReference>
<proteinExistence type="predicted"/>
<dbReference type="InterPro" id="IPR000719">
    <property type="entry name" value="Prot_kinase_dom"/>
</dbReference>
<dbReference type="AlphaFoldDB" id="A0A1I8EVL0"/>
<evidence type="ECO:0000256" key="5">
    <source>
        <dbReference type="ARBA" id="ARBA00022840"/>
    </source>
</evidence>
<keyword evidence="4" id="KW-0418">Kinase</keyword>
<feature type="region of interest" description="Disordered" evidence="7">
    <location>
        <begin position="395"/>
        <end position="418"/>
    </location>
</feature>
<dbReference type="GO" id="GO:0005524">
    <property type="term" value="F:ATP binding"/>
    <property type="evidence" value="ECO:0007669"/>
    <property type="project" value="UniProtKB-UniRule"/>
</dbReference>
<name>A0A1I8EVL0_WUCBA</name>
<keyword evidence="1" id="KW-0723">Serine/threonine-protein kinase</keyword>
<keyword evidence="3 6" id="KW-0547">Nucleotide-binding</keyword>